<accession>A0A1N6WLY7</accession>
<evidence type="ECO:0000313" key="2">
    <source>
        <dbReference type="Proteomes" id="UP000186895"/>
    </source>
</evidence>
<dbReference type="AlphaFoldDB" id="A0A1N6WLY7"/>
<reference evidence="2" key="1">
    <citation type="submission" date="2017-01" db="EMBL/GenBank/DDBJ databases">
        <authorList>
            <person name="Varghese N."/>
            <person name="Submissions S."/>
        </authorList>
    </citation>
    <scope>NUCLEOTIDE SEQUENCE [LARGE SCALE GENOMIC DNA]</scope>
    <source>
        <strain evidence="2">DSM 7027</strain>
    </source>
</reference>
<sequence>MLEEKLRHTRQEAVVRWLADTKEKADHSKDIGKLKWLGEHLGDKHLDQIDRDLIDTIGRLKRDESSPSTANP</sequence>
<protein>
    <submittedName>
        <fullName evidence="1">Uncharacterized protein</fullName>
    </submittedName>
</protein>
<dbReference type="STRING" id="49186.SAMN05421647_11140"/>
<proteinExistence type="predicted"/>
<keyword evidence="2" id="KW-1185">Reference proteome</keyword>
<dbReference type="Proteomes" id="UP000186895">
    <property type="component" value="Unassembled WGS sequence"/>
</dbReference>
<name>A0A1N6WLY7_9GAMM</name>
<evidence type="ECO:0000313" key="1">
    <source>
        <dbReference type="EMBL" id="SIQ91107.1"/>
    </source>
</evidence>
<organism evidence="1 2">
    <name type="scientific">Marinobacterium stanieri</name>
    <dbReference type="NCBI Taxonomy" id="49186"/>
    <lineage>
        <taxon>Bacteria</taxon>
        <taxon>Pseudomonadati</taxon>
        <taxon>Pseudomonadota</taxon>
        <taxon>Gammaproteobacteria</taxon>
        <taxon>Oceanospirillales</taxon>
        <taxon>Oceanospirillaceae</taxon>
        <taxon>Marinobacterium</taxon>
    </lineage>
</organism>
<dbReference type="EMBL" id="FTMN01000011">
    <property type="protein sequence ID" value="SIQ91107.1"/>
    <property type="molecule type" value="Genomic_DNA"/>
</dbReference>
<gene>
    <name evidence="1" type="ORF">SAMN05421647_11140</name>
</gene>